<evidence type="ECO:0000313" key="3">
    <source>
        <dbReference type="EMBL" id="PUU80468.1"/>
    </source>
</evidence>
<reference evidence="3 4" key="1">
    <citation type="submission" date="2017-04" db="EMBL/GenBank/DDBJ databases">
        <title>Draft genome sequence of Tuber borchii Vittad., a whitish edible truffle.</title>
        <authorList>
            <consortium name="DOE Joint Genome Institute"/>
            <person name="Murat C."/>
            <person name="Kuo A."/>
            <person name="Barry K.W."/>
            <person name="Clum A."/>
            <person name="Dockter R.B."/>
            <person name="Fauchery L."/>
            <person name="Iotti M."/>
            <person name="Kohler A."/>
            <person name="Labutti K."/>
            <person name="Lindquist E.A."/>
            <person name="Lipzen A."/>
            <person name="Ohm R.A."/>
            <person name="Wang M."/>
            <person name="Grigoriev I.V."/>
            <person name="Zambonelli A."/>
            <person name="Martin F.M."/>
        </authorList>
    </citation>
    <scope>NUCLEOTIDE SEQUENCE [LARGE SCALE GENOMIC DNA]</scope>
    <source>
        <strain evidence="3 4">Tbo3840</strain>
    </source>
</reference>
<dbReference type="InterPro" id="IPR004843">
    <property type="entry name" value="Calcineurin-like_PHP"/>
</dbReference>
<gene>
    <name evidence="3" type="ORF">B9Z19DRAFT_1063445</name>
</gene>
<dbReference type="InterPro" id="IPR029052">
    <property type="entry name" value="Metallo-depent_PP-like"/>
</dbReference>
<dbReference type="PANTHER" id="PTHR12905">
    <property type="entry name" value="METALLOPHOSPHOESTERASE"/>
    <property type="match status" value="1"/>
</dbReference>
<dbReference type="EMBL" id="NESQ01000064">
    <property type="protein sequence ID" value="PUU80468.1"/>
    <property type="molecule type" value="Genomic_DNA"/>
</dbReference>
<dbReference type="CDD" id="cd07379">
    <property type="entry name" value="MPP_239FB"/>
    <property type="match status" value="1"/>
</dbReference>
<dbReference type="GO" id="GO:0016787">
    <property type="term" value="F:hydrolase activity"/>
    <property type="evidence" value="ECO:0007669"/>
    <property type="project" value="InterPro"/>
</dbReference>
<dbReference type="OrthoDB" id="630188at2759"/>
<organism evidence="3 4">
    <name type="scientific">Tuber borchii</name>
    <name type="common">White truffle</name>
    <dbReference type="NCBI Taxonomy" id="42251"/>
    <lineage>
        <taxon>Eukaryota</taxon>
        <taxon>Fungi</taxon>
        <taxon>Dikarya</taxon>
        <taxon>Ascomycota</taxon>
        <taxon>Pezizomycotina</taxon>
        <taxon>Pezizomycetes</taxon>
        <taxon>Pezizales</taxon>
        <taxon>Tuberaceae</taxon>
        <taxon>Tuber</taxon>
    </lineage>
</organism>
<dbReference type="Gene3D" id="3.60.21.10">
    <property type="match status" value="1"/>
</dbReference>
<sequence length="358" mass="39659">MATVTPTTPQPLVLGRKKIRIVCISDTHNIQLKPPDGDVLIHAGDMTNAGSHTELKKAIEWISGLKHEVKIVVAGYLALQPRESLIGNHDGVTLDPAFFKEFGDHFHNNNPQSHEENLRLFVSNEAGSQGVMYLSHEAKRVVLKDGRTFQVFGSPWSKKGGMWGFGYDEPNYLGESLWTDIPADTDVMVTHGPPKHHLDSPQAPQIGCECLRQALWNVRPALHVFGHVHQGRGVEMVKWDIQSRHTQYKELSTTRILDPTPESKKLFKVDLTQIAEREETCLVNAAIVTQPWRKGIGHAGRNKAIVVDLMVDVADLRDGRRDKMAAGSRPITGGEFARAQTSTRSQVAEDAHTVSSSA</sequence>
<evidence type="ECO:0000313" key="4">
    <source>
        <dbReference type="Proteomes" id="UP000244722"/>
    </source>
</evidence>
<accession>A0A2T6ZY91</accession>
<evidence type="ECO:0000259" key="2">
    <source>
        <dbReference type="Pfam" id="PF00149"/>
    </source>
</evidence>
<dbReference type="SUPFAM" id="SSF56300">
    <property type="entry name" value="Metallo-dependent phosphatases"/>
    <property type="match status" value="1"/>
</dbReference>
<dbReference type="AlphaFoldDB" id="A0A2T6ZY91"/>
<dbReference type="PANTHER" id="PTHR12905:SF16">
    <property type="entry name" value="SER_THR PROTEIN PHOSPHATASE FAMILY PROTEIN (AFU_ORTHOLOGUE AFUA_1G06000)"/>
    <property type="match status" value="1"/>
</dbReference>
<proteinExistence type="predicted"/>
<comment type="caution">
    <text evidence="3">The sequence shown here is derived from an EMBL/GenBank/DDBJ whole genome shotgun (WGS) entry which is preliminary data.</text>
</comment>
<dbReference type="Pfam" id="PF00149">
    <property type="entry name" value="Metallophos"/>
    <property type="match status" value="1"/>
</dbReference>
<dbReference type="Proteomes" id="UP000244722">
    <property type="component" value="Unassembled WGS sequence"/>
</dbReference>
<keyword evidence="4" id="KW-1185">Reference proteome</keyword>
<dbReference type="InterPro" id="IPR051693">
    <property type="entry name" value="UPF0046_metallophosphoest"/>
</dbReference>
<feature type="region of interest" description="Disordered" evidence="1">
    <location>
        <begin position="324"/>
        <end position="358"/>
    </location>
</feature>
<name>A0A2T6ZY91_TUBBO</name>
<feature type="domain" description="Calcineurin-like phosphoesterase" evidence="2">
    <location>
        <begin position="20"/>
        <end position="230"/>
    </location>
</feature>
<evidence type="ECO:0000256" key="1">
    <source>
        <dbReference type="SAM" id="MobiDB-lite"/>
    </source>
</evidence>
<protein>
    <submittedName>
        <fullName evidence="3">Metallo-dependent phosphatase-like protein</fullName>
    </submittedName>
</protein>